<dbReference type="SMART" id="SM00448">
    <property type="entry name" value="REC"/>
    <property type="match status" value="1"/>
</dbReference>
<protein>
    <submittedName>
        <fullName evidence="4">Response regulator</fullName>
    </submittedName>
</protein>
<dbReference type="Pfam" id="PF12728">
    <property type="entry name" value="HTH_17"/>
    <property type="match status" value="1"/>
</dbReference>
<dbReference type="InterPro" id="IPR001789">
    <property type="entry name" value="Sig_transdc_resp-reg_receiver"/>
</dbReference>
<gene>
    <name evidence="4" type="ORF">GPA21_05885</name>
</gene>
<dbReference type="SUPFAM" id="SSF46955">
    <property type="entry name" value="Putative DNA-binding domain"/>
    <property type="match status" value="1"/>
</dbReference>
<dbReference type="Gene3D" id="1.10.1660.10">
    <property type="match status" value="1"/>
</dbReference>
<feature type="modified residue" description="4-aspartylphosphate" evidence="2">
    <location>
        <position position="126"/>
    </location>
</feature>
<keyword evidence="1 2" id="KW-0597">Phosphoprotein</keyword>
<evidence type="ECO:0000256" key="1">
    <source>
        <dbReference type="ARBA" id="ARBA00022553"/>
    </source>
</evidence>
<dbReference type="PANTHER" id="PTHR44591">
    <property type="entry name" value="STRESS RESPONSE REGULATOR PROTEIN 1"/>
    <property type="match status" value="1"/>
</dbReference>
<dbReference type="InterPro" id="IPR041657">
    <property type="entry name" value="HTH_17"/>
</dbReference>
<dbReference type="SUPFAM" id="SSF52172">
    <property type="entry name" value="CheY-like"/>
    <property type="match status" value="1"/>
</dbReference>
<dbReference type="InterPro" id="IPR009061">
    <property type="entry name" value="DNA-bd_dom_put_sf"/>
</dbReference>
<evidence type="ECO:0000259" key="3">
    <source>
        <dbReference type="PROSITE" id="PS50110"/>
    </source>
</evidence>
<dbReference type="GO" id="GO:0003677">
    <property type="term" value="F:DNA binding"/>
    <property type="evidence" value="ECO:0007669"/>
    <property type="project" value="InterPro"/>
</dbReference>
<dbReference type="PROSITE" id="PS50110">
    <property type="entry name" value="RESPONSE_REGULATORY"/>
    <property type="match status" value="1"/>
</dbReference>
<keyword evidence="5" id="KW-1185">Reference proteome</keyword>
<dbReference type="CDD" id="cd00156">
    <property type="entry name" value="REC"/>
    <property type="match status" value="1"/>
</dbReference>
<name>A0A972J7V2_9RHOO</name>
<proteinExistence type="predicted"/>
<dbReference type="Pfam" id="PF00072">
    <property type="entry name" value="Response_reg"/>
    <property type="match status" value="1"/>
</dbReference>
<dbReference type="InterPro" id="IPR050595">
    <property type="entry name" value="Bact_response_regulator"/>
</dbReference>
<dbReference type="InterPro" id="IPR010093">
    <property type="entry name" value="SinI_DNA-bd"/>
</dbReference>
<dbReference type="Proteomes" id="UP000599523">
    <property type="component" value="Unassembled WGS sequence"/>
</dbReference>
<dbReference type="InterPro" id="IPR011006">
    <property type="entry name" value="CheY-like_superfamily"/>
</dbReference>
<dbReference type="NCBIfam" id="TIGR01764">
    <property type="entry name" value="excise"/>
    <property type="match status" value="1"/>
</dbReference>
<reference evidence="4" key="1">
    <citation type="submission" date="2019-12" db="EMBL/GenBank/DDBJ databases">
        <title>Comparative genomics gives insights into the taxonomy of the Azoarcus-Aromatoleum group and reveals separate origins of nif in the plant-associated Azoarcus and non-plant-associated Aromatoleum sub-groups.</title>
        <authorList>
            <person name="Lafos M."/>
            <person name="Maluk M."/>
            <person name="Batista M."/>
            <person name="Junghare M."/>
            <person name="Carmona M."/>
            <person name="Faoro H."/>
            <person name="Cruz L.M."/>
            <person name="Battistoni F."/>
            <person name="De Souza E."/>
            <person name="Pedrosa F."/>
            <person name="Chen W.-M."/>
            <person name="Poole P.S."/>
            <person name="Dixon R.A."/>
            <person name="James E.K."/>
        </authorList>
    </citation>
    <scope>NUCLEOTIDE SEQUENCE</scope>
    <source>
        <strain evidence="4">NSC3</strain>
    </source>
</reference>
<dbReference type="Gene3D" id="3.40.50.2300">
    <property type="match status" value="1"/>
</dbReference>
<accession>A0A972J7V2</accession>
<feature type="domain" description="Response regulatory" evidence="3">
    <location>
        <begin position="75"/>
        <end position="193"/>
    </location>
</feature>
<dbReference type="EMBL" id="WTVM01000024">
    <property type="protein sequence ID" value="NMG02499.1"/>
    <property type="molecule type" value="Genomic_DNA"/>
</dbReference>
<comment type="caution">
    <text evidence="4">The sequence shown here is derived from an EMBL/GenBank/DDBJ whole genome shotgun (WGS) entry which is preliminary data.</text>
</comment>
<evidence type="ECO:0000313" key="5">
    <source>
        <dbReference type="Proteomes" id="UP000599523"/>
    </source>
</evidence>
<evidence type="ECO:0000313" key="4">
    <source>
        <dbReference type="EMBL" id="NMG02499.1"/>
    </source>
</evidence>
<dbReference type="GO" id="GO:0000160">
    <property type="term" value="P:phosphorelay signal transduction system"/>
    <property type="evidence" value="ECO:0007669"/>
    <property type="project" value="InterPro"/>
</dbReference>
<dbReference type="RefSeq" id="WP_168987281.1">
    <property type="nucleotide sequence ID" value="NZ_CAWPHM010000166.1"/>
</dbReference>
<dbReference type="AlphaFoldDB" id="A0A972J7V2"/>
<sequence length="204" mass="22397">MPAKNAKKEYCSTSEAARRLGVSLGTVQQMVENGVLDGWKTAGGHRRILLTSVEAFLGQSGQRTQTAARSDGRVRILIAEDDPVLQQVYRHAIDGWGLPLDLEIVSNGFDVLLEIGRAAPDLLITDLRMPGLDGFEMIRRIRERKMAEEMDIIVVSGLSDDEIVESGGLPSDVTVYGKPVPLRELNGYVQALVARLRRAQRMAG</sequence>
<evidence type="ECO:0000256" key="2">
    <source>
        <dbReference type="PROSITE-ProRule" id="PRU00169"/>
    </source>
</evidence>
<dbReference type="PANTHER" id="PTHR44591:SF3">
    <property type="entry name" value="RESPONSE REGULATORY DOMAIN-CONTAINING PROTEIN"/>
    <property type="match status" value="1"/>
</dbReference>
<organism evidence="4 5">
    <name type="scientific">Azoarcus taiwanensis</name>
    <dbReference type="NCBI Taxonomy" id="666964"/>
    <lineage>
        <taxon>Bacteria</taxon>
        <taxon>Pseudomonadati</taxon>
        <taxon>Pseudomonadota</taxon>
        <taxon>Betaproteobacteria</taxon>
        <taxon>Rhodocyclales</taxon>
        <taxon>Zoogloeaceae</taxon>
        <taxon>Azoarcus</taxon>
    </lineage>
</organism>